<organism evidence="2 3">
    <name type="scientific">Plakobranchus ocellatus</name>
    <dbReference type="NCBI Taxonomy" id="259542"/>
    <lineage>
        <taxon>Eukaryota</taxon>
        <taxon>Metazoa</taxon>
        <taxon>Spiralia</taxon>
        <taxon>Lophotrochozoa</taxon>
        <taxon>Mollusca</taxon>
        <taxon>Gastropoda</taxon>
        <taxon>Heterobranchia</taxon>
        <taxon>Euthyneura</taxon>
        <taxon>Panpulmonata</taxon>
        <taxon>Sacoglossa</taxon>
        <taxon>Placobranchoidea</taxon>
        <taxon>Plakobranchidae</taxon>
        <taxon>Plakobranchus</taxon>
    </lineage>
</organism>
<feature type="region of interest" description="Disordered" evidence="1">
    <location>
        <begin position="1"/>
        <end position="109"/>
    </location>
</feature>
<sequence>MDDGGGGAVGCDDGTSSSNSKRRRRRREGVKRRKGSSSNSDQESRAPDSRKPRKNGNVEEVEFGSAPSPHQGVLRLSGPPTGQGAGGRAQNRDRRIPTDLRADSLSTVSTTPGRLIKKLMLPRVGGLGHVRPCPPLTARSSLYNRYSTDTAAPPAPAANDGGRRQNSEFCNY</sequence>
<feature type="region of interest" description="Disordered" evidence="1">
    <location>
        <begin position="147"/>
        <end position="172"/>
    </location>
</feature>
<keyword evidence="3" id="KW-1185">Reference proteome</keyword>
<dbReference type="EMBL" id="BLXT01008455">
    <property type="protein sequence ID" value="GFO49037.1"/>
    <property type="molecule type" value="Genomic_DNA"/>
</dbReference>
<proteinExistence type="predicted"/>
<evidence type="ECO:0000313" key="2">
    <source>
        <dbReference type="EMBL" id="GFO49037.1"/>
    </source>
</evidence>
<protein>
    <recommendedName>
        <fullName evidence="4">Transformer</fullName>
    </recommendedName>
</protein>
<feature type="compositionally biased region" description="Basic residues" evidence="1">
    <location>
        <begin position="20"/>
        <end position="35"/>
    </location>
</feature>
<feature type="compositionally biased region" description="Basic and acidic residues" evidence="1">
    <location>
        <begin position="90"/>
        <end position="102"/>
    </location>
</feature>
<name>A0AAV4DXI1_9GAST</name>
<dbReference type="AlphaFoldDB" id="A0AAV4DXI1"/>
<feature type="compositionally biased region" description="Low complexity" evidence="1">
    <location>
        <begin position="10"/>
        <end position="19"/>
    </location>
</feature>
<accession>A0AAV4DXI1</accession>
<reference evidence="2 3" key="1">
    <citation type="journal article" date="2021" name="Elife">
        <title>Chloroplast acquisition without the gene transfer in kleptoplastic sea slugs, Plakobranchus ocellatus.</title>
        <authorList>
            <person name="Maeda T."/>
            <person name="Takahashi S."/>
            <person name="Yoshida T."/>
            <person name="Shimamura S."/>
            <person name="Takaki Y."/>
            <person name="Nagai Y."/>
            <person name="Toyoda A."/>
            <person name="Suzuki Y."/>
            <person name="Arimoto A."/>
            <person name="Ishii H."/>
            <person name="Satoh N."/>
            <person name="Nishiyama T."/>
            <person name="Hasebe M."/>
            <person name="Maruyama T."/>
            <person name="Minagawa J."/>
            <person name="Obokata J."/>
            <person name="Shigenobu S."/>
        </authorList>
    </citation>
    <scope>NUCLEOTIDE SEQUENCE [LARGE SCALE GENOMIC DNA]</scope>
</reference>
<evidence type="ECO:0008006" key="4">
    <source>
        <dbReference type="Google" id="ProtNLM"/>
    </source>
</evidence>
<evidence type="ECO:0000256" key="1">
    <source>
        <dbReference type="SAM" id="MobiDB-lite"/>
    </source>
</evidence>
<gene>
    <name evidence="2" type="ORF">PoB_007554200</name>
</gene>
<dbReference type="Proteomes" id="UP000735302">
    <property type="component" value="Unassembled WGS sequence"/>
</dbReference>
<comment type="caution">
    <text evidence="2">The sequence shown here is derived from an EMBL/GenBank/DDBJ whole genome shotgun (WGS) entry which is preliminary data.</text>
</comment>
<evidence type="ECO:0000313" key="3">
    <source>
        <dbReference type="Proteomes" id="UP000735302"/>
    </source>
</evidence>